<comment type="caution">
    <text evidence="2">The sequence shown here is derived from an EMBL/GenBank/DDBJ whole genome shotgun (WGS) entry which is preliminary data.</text>
</comment>
<evidence type="ECO:0000313" key="3">
    <source>
        <dbReference type="Proteomes" id="UP001152747"/>
    </source>
</evidence>
<evidence type="ECO:0000313" key="2">
    <source>
        <dbReference type="EMBL" id="CAI5439114.1"/>
    </source>
</evidence>
<gene>
    <name evidence="2" type="ORF">CAMP_LOCUS1751</name>
</gene>
<feature type="compositionally biased region" description="Low complexity" evidence="1">
    <location>
        <begin position="75"/>
        <end position="87"/>
    </location>
</feature>
<keyword evidence="3" id="KW-1185">Reference proteome</keyword>
<sequence length="152" mass="17513">MANNVYRPYREGNGLVAEEIEQLIHDIEVLRARRDPARYPHIIQEQQQRLQQMRASQISEAEDGSEEQNLRRLPVARQAPAVNAAANEDLSSEEENPQENQQQQGENQGNQQVPVENPNRNVRVIVVDQNGQREYLADEDEEAQDVAARYNW</sequence>
<dbReference type="Proteomes" id="UP001152747">
    <property type="component" value="Unassembled WGS sequence"/>
</dbReference>
<dbReference type="AlphaFoldDB" id="A0A9P1I7Q7"/>
<dbReference type="EMBL" id="CANHGI010000001">
    <property type="protein sequence ID" value="CAI5439114.1"/>
    <property type="molecule type" value="Genomic_DNA"/>
</dbReference>
<name>A0A9P1I7Q7_9PELO</name>
<reference evidence="2" key="1">
    <citation type="submission" date="2022-11" db="EMBL/GenBank/DDBJ databases">
        <authorList>
            <person name="Kikuchi T."/>
        </authorList>
    </citation>
    <scope>NUCLEOTIDE SEQUENCE</scope>
    <source>
        <strain evidence="2">PS1010</strain>
    </source>
</reference>
<feature type="compositionally biased region" description="Low complexity" evidence="1">
    <location>
        <begin position="45"/>
        <end position="57"/>
    </location>
</feature>
<evidence type="ECO:0000256" key="1">
    <source>
        <dbReference type="SAM" id="MobiDB-lite"/>
    </source>
</evidence>
<accession>A0A9P1I7Q7</accession>
<protein>
    <submittedName>
        <fullName evidence="2">Uncharacterized protein</fullName>
    </submittedName>
</protein>
<organism evidence="2 3">
    <name type="scientific">Caenorhabditis angaria</name>
    <dbReference type="NCBI Taxonomy" id="860376"/>
    <lineage>
        <taxon>Eukaryota</taxon>
        <taxon>Metazoa</taxon>
        <taxon>Ecdysozoa</taxon>
        <taxon>Nematoda</taxon>
        <taxon>Chromadorea</taxon>
        <taxon>Rhabditida</taxon>
        <taxon>Rhabditina</taxon>
        <taxon>Rhabditomorpha</taxon>
        <taxon>Rhabditoidea</taxon>
        <taxon>Rhabditidae</taxon>
        <taxon>Peloderinae</taxon>
        <taxon>Caenorhabditis</taxon>
    </lineage>
</organism>
<feature type="region of interest" description="Disordered" evidence="1">
    <location>
        <begin position="45"/>
        <end position="121"/>
    </location>
</feature>
<feature type="compositionally biased region" description="Low complexity" evidence="1">
    <location>
        <begin position="98"/>
        <end position="121"/>
    </location>
</feature>
<proteinExistence type="predicted"/>